<dbReference type="RefSeq" id="WP_096453422.1">
    <property type="nucleotide sequence ID" value="NZ_AP017369.1"/>
</dbReference>
<feature type="binding site" evidence="12">
    <location>
        <position position="232"/>
    </location>
    <ligand>
        <name>substrate</name>
    </ligand>
</feature>
<dbReference type="PANTHER" id="PTHR43069:SF2">
    <property type="entry name" value="FUMARYLACETOACETASE"/>
    <property type="match status" value="1"/>
</dbReference>
<dbReference type="AlphaFoldDB" id="A0A160PP63"/>
<evidence type="ECO:0000256" key="6">
    <source>
        <dbReference type="ARBA" id="ARBA00022801"/>
    </source>
</evidence>
<dbReference type="PANTHER" id="PTHR43069">
    <property type="entry name" value="FUMARYLACETOACETASE"/>
    <property type="match status" value="1"/>
</dbReference>
<keyword evidence="5 13" id="KW-0479">Metal-binding</keyword>
<keyword evidence="10" id="KW-0585">Phenylalanine catabolism</keyword>
<dbReference type="GO" id="GO:1902000">
    <property type="term" value="P:homogentisate catabolic process"/>
    <property type="evidence" value="ECO:0007669"/>
    <property type="project" value="TreeGrafter"/>
</dbReference>
<dbReference type="EC" id="3.7.1.2" evidence="4"/>
<feature type="binding site" evidence="13">
    <location>
        <position position="249"/>
    </location>
    <ligand>
        <name>Mg(2+)</name>
        <dbReference type="ChEBI" id="CHEBI:18420"/>
    </ligand>
</feature>
<evidence type="ECO:0000256" key="12">
    <source>
        <dbReference type="PIRSR" id="PIRSR605959-2"/>
    </source>
</evidence>
<dbReference type="KEGG" id="csur:N24_0109"/>
<feature type="binding site" evidence="12">
    <location>
        <position position="122"/>
    </location>
    <ligand>
        <name>substrate</name>
    </ligand>
</feature>
<dbReference type="Gene3D" id="2.30.30.230">
    <property type="entry name" value="Fumarylacetoacetase, N-terminal domain"/>
    <property type="match status" value="1"/>
</dbReference>
<dbReference type="InterPro" id="IPR036462">
    <property type="entry name" value="Fumarylacetoacetase_N_sf"/>
</dbReference>
<gene>
    <name evidence="16" type="primary">fahA</name>
    <name evidence="16" type="ORF">N24_0109</name>
</gene>
<dbReference type="InterPro" id="IPR036663">
    <property type="entry name" value="Fumarylacetoacetase_C_sf"/>
</dbReference>
<evidence type="ECO:0000256" key="9">
    <source>
        <dbReference type="ARBA" id="ARBA00022878"/>
    </source>
</evidence>
<feature type="binding site" evidence="13">
    <location>
        <position position="120"/>
    </location>
    <ligand>
        <name>Ca(2+)</name>
        <dbReference type="ChEBI" id="CHEBI:29108"/>
    </ligand>
</feature>
<evidence type="ECO:0000313" key="17">
    <source>
        <dbReference type="Proteomes" id="UP000218244"/>
    </source>
</evidence>
<feature type="binding site" evidence="13">
    <location>
        <position position="225"/>
    </location>
    <ligand>
        <name>Ca(2+)</name>
        <dbReference type="ChEBI" id="CHEBI:29108"/>
    </ligand>
</feature>
<keyword evidence="6" id="KW-0378">Hydrolase</keyword>
<feature type="binding site" evidence="13">
    <location>
        <position position="245"/>
    </location>
    <ligand>
        <name>Mg(2+)</name>
        <dbReference type="ChEBI" id="CHEBI:18420"/>
    </ligand>
</feature>
<dbReference type="InterPro" id="IPR015377">
    <property type="entry name" value="Fumarylacetoacetase_N"/>
</dbReference>
<dbReference type="Gene3D" id="3.90.850.10">
    <property type="entry name" value="Fumarylacetoacetase-like, C-terminal domain"/>
    <property type="match status" value="1"/>
</dbReference>
<protein>
    <recommendedName>
        <fullName evidence="4">fumarylacetoacetase</fullName>
        <ecNumber evidence="4">3.7.1.2</ecNumber>
    </recommendedName>
</protein>
<evidence type="ECO:0000256" key="1">
    <source>
        <dbReference type="ARBA" id="ARBA00001913"/>
    </source>
</evidence>
<dbReference type="NCBIfam" id="TIGR01266">
    <property type="entry name" value="fum_ac_acetase"/>
    <property type="match status" value="1"/>
</dbReference>
<accession>A0A160PP63</accession>
<comment type="cofactor">
    <cofactor evidence="2 13">
        <name>Mg(2+)</name>
        <dbReference type="ChEBI" id="CHEBI:18420"/>
    </cofactor>
</comment>
<evidence type="ECO:0000256" key="8">
    <source>
        <dbReference type="ARBA" id="ARBA00022842"/>
    </source>
</evidence>
<dbReference type="GO" id="GO:0006572">
    <property type="term" value="P:L-tyrosine catabolic process"/>
    <property type="evidence" value="ECO:0007669"/>
    <property type="project" value="UniProtKB-KW"/>
</dbReference>
<comment type="pathway">
    <text evidence="3">Amino-acid degradation; L-phenylalanine degradation; acetoacetate and fumarate from L-phenylalanine: step 6/6.</text>
</comment>
<dbReference type="SUPFAM" id="SSF63433">
    <property type="entry name" value="Fumarylacetoacetate hydrolase, FAH, N-terminal domain"/>
    <property type="match status" value="1"/>
</dbReference>
<dbReference type="Proteomes" id="UP000218244">
    <property type="component" value="Chromosome"/>
</dbReference>
<dbReference type="UniPathway" id="UPA00139">
    <property type="reaction ID" value="UER00341"/>
</dbReference>
<keyword evidence="17" id="KW-1185">Reference proteome</keyword>
<comment type="cofactor">
    <cofactor evidence="1 13">
        <name>Ca(2+)</name>
        <dbReference type="ChEBI" id="CHEBI:29108"/>
    </cofactor>
</comment>
<dbReference type="GO" id="GO:0046872">
    <property type="term" value="F:metal ion binding"/>
    <property type="evidence" value="ECO:0007669"/>
    <property type="project" value="UniProtKB-KW"/>
</dbReference>
<dbReference type="InterPro" id="IPR005959">
    <property type="entry name" value="Fumarylacetoacetase"/>
</dbReference>
<evidence type="ECO:0000256" key="11">
    <source>
        <dbReference type="PIRSR" id="PIRSR605959-1"/>
    </source>
</evidence>
<keyword evidence="8 13" id="KW-0460">Magnesium</keyword>
<evidence type="ECO:0000259" key="15">
    <source>
        <dbReference type="Pfam" id="PF09298"/>
    </source>
</evidence>
<name>A0A160PP63_9CORY</name>
<dbReference type="Pfam" id="PF09298">
    <property type="entry name" value="FAA_hydrolase_N"/>
    <property type="match status" value="1"/>
</dbReference>
<dbReference type="InterPro" id="IPR011234">
    <property type="entry name" value="Fumarylacetoacetase-like_C"/>
</dbReference>
<evidence type="ECO:0000256" key="10">
    <source>
        <dbReference type="ARBA" id="ARBA00023232"/>
    </source>
</evidence>
<evidence type="ECO:0000259" key="14">
    <source>
        <dbReference type="Pfam" id="PF01557"/>
    </source>
</evidence>
<feature type="binding site" evidence="13">
    <location>
        <position position="192"/>
    </location>
    <ligand>
        <name>Ca(2+)</name>
        <dbReference type="ChEBI" id="CHEBI:29108"/>
    </ligand>
</feature>
<feature type="domain" description="Fumarylacetoacetase-like C-terminal" evidence="14">
    <location>
        <begin position="119"/>
        <end position="384"/>
    </location>
</feature>
<feature type="binding site" evidence="12">
    <location>
        <position position="340"/>
    </location>
    <ligand>
        <name>substrate</name>
    </ligand>
</feature>
<reference evidence="16 17" key="1">
    <citation type="submission" date="2016-02" db="EMBL/GenBank/DDBJ databases">
        <title>Corynebacterium glutamicum N24 whole genome sequencing project.</title>
        <authorList>
            <person name="Matsutani M."/>
            <person name="Nangtapong N."/>
            <person name="Yakushi T."/>
            <person name="Matsushita K."/>
        </authorList>
    </citation>
    <scope>NUCLEOTIDE SEQUENCE [LARGE SCALE GENOMIC DNA]</scope>
    <source>
        <strain evidence="16 17">N24</strain>
    </source>
</reference>
<dbReference type="GO" id="GO:0004334">
    <property type="term" value="F:fumarylacetoacetase activity"/>
    <property type="evidence" value="ECO:0007669"/>
    <property type="project" value="UniProtKB-EC"/>
</dbReference>
<sequence length="408" mass="43831">MTSTAVKELATDGFGIENLPYGSFELEGETHLGVRLGDHVIDLKSLISKIGGLDEEVARAASASNLDLLLAGGKAIWSPLRAWLQTTLKDEEASEEVLASAVPLNEVTMKLPFTPADYVDYYASEHHATNLGKMFRPNEDALKPNWKHLPVGYHGRSGTIFASGTDVIRPKGLRPGQDSIPSFGPSNRLDIEAEMGFVLGGSAPRGEVNIADAADHIFGAFLFNDWSARDIQNYEYVPLGPNLGKSFASTVGEWVVPFEALNAARIAPPKRTFELAPYLQDPTDEHGEFGLDVTLTVRLNDQAVSHPPFGLMYFTAPQMLAHMTVNGGSLRPGDMFASGTISGPDANQRGSFIELSWGGKEPLQLEDGSEITFLRDGDTVTLQAVAPGPDGSTISFGDCVGTIKPATD</sequence>
<dbReference type="SUPFAM" id="SSF56529">
    <property type="entry name" value="FAH"/>
    <property type="match status" value="1"/>
</dbReference>
<evidence type="ECO:0000256" key="5">
    <source>
        <dbReference type="ARBA" id="ARBA00022723"/>
    </source>
</evidence>
<feature type="binding site" evidence="12">
    <location>
        <position position="236"/>
    </location>
    <ligand>
        <name>substrate</name>
    </ligand>
</feature>
<dbReference type="EMBL" id="AP017369">
    <property type="protein sequence ID" value="BAU94371.1"/>
    <property type="molecule type" value="Genomic_DNA"/>
</dbReference>
<dbReference type="Pfam" id="PF01557">
    <property type="entry name" value="FAA_hydrolase"/>
    <property type="match status" value="1"/>
</dbReference>
<evidence type="ECO:0000256" key="4">
    <source>
        <dbReference type="ARBA" id="ARBA00012094"/>
    </source>
</evidence>
<evidence type="ECO:0000313" key="16">
    <source>
        <dbReference type="EMBL" id="BAU94371.1"/>
    </source>
</evidence>
<feature type="binding site" evidence="13">
    <location>
        <position position="225"/>
    </location>
    <ligand>
        <name>Mg(2+)</name>
        <dbReference type="ChEBI" id="CHEBI:18420"/>
    </ligand>
</feature>
<feature type="active site" description="Proton acceptor" evidence="11">
    <location>
        <position position="127"/>
    </location>
</feature>
<feature type="domain" description="Fumarylacetoacetase N-terminal" evidence="15">
    <location>
        <begin position="17"/>
        <end position="112"/>
    </location>
</feature>
<feature type="binding site" evidence="12">
    <location>
        <position position="136"/>
    </location>
    <ligand>
        <name>substrate</name>
    </ligand>
</feature>
<evidence type="ECO:0000256" key="7">
    <source>
        <dbReference type="ARBA" id="ARBA00022837"/>
    </source>
</evidence>
<organism evidence="16 17">
    <name type="scientific">Corynebacterium suranareeae</name>
    <dbReference type="NCBI Taxonomy" id="2506452"/>
    <lineage>
        <taxon>Bacteria</taxon>
        <taxon>Bacillati</taxon>
        <taxon>Actinomycetota</taxon>
        <taxon>Actinomycetes</taxon>
        <taxon>Mycobacteriales</taxon>
        <taxon>Corynebacteriaceae</taxon>
        <taxon>Corynebacterium</taxon>
    </lineage>
</organism>
<feature type="binding site" evidence="13">
    <location>
        <position position="194"/>
    </location>
    <ligand>
        <name>Ca(2+)</name>
        <dbReference type="ChEBI" id="CHEBI:29108"/>
    </ligand>
</feature>
<evidence type="ECO:0000256" key="13">
    <source>
        <dbReference type="PIRSR" id="PIRSR605959-3"/>
    </source>
</evidence>
<evidence type="ECO:0000256" key="2">
    <source>
        <dbReference type="ARBA" id="ARBA00001946"/>
    </source>
</evidence>
<evidence type="ECO:0000256" key="3">
    <source>
        <dbReference type="ARBA" id="ARBA00004782"/>
    </source>
</evidence>
<keyword evidence="9" id="KW-0828">Tyrosine catabolism</keyword>
<proteinExistence type="predicted"/>
<dbReference type="GO" id="GO:0006559">
    <property type="term" value="P:L-phenylalanine catabolic process"/>
    <property type="evidence" value="ECO:0007669"/>
    <property type="project" value="UniProtKB-UniPathway"/>
</dbReference>
<keyword evidence="7 13" id="KW-0106">Calcium</keyword>